<accession>A0AAV2FCU5</accession>
<protein>
    <submittedName>
        <fullName evidence="2">Uncharacterized protein</fullName>
    </submittedName>
</protein>
<evidence type="ECO:0000313" key="3">
    <source>
        <dbReference type="Proteomes" id="UP001497516"/>
    </source>
</evidence>
<evidence type="ECO:0000256" key="1">
    <source>
        <dbReference type="SAM" id="Phobius"/>
    </source>
</evidence>
<name>A0AAV2FCU5_9ROSI</name>
<keyword evidence="1" id="KW-1133">Transmembrane helix</keyword>
<evidence type="ECO:0000313" key="2">
    <source>
        <dbReference type="EMBL" id="CAL1395829.1"/>
    </source>
</evidence>
<organism evidence="2 3">
    <name type="scientific">Linum trigynum</name>
    <dbReference type="NCBI Taxonomy" id="586398"/>
    <lineage>
        <taxon>Eukaryota</taxon>
        <taxon>Viridiplantae</taxon>
        <taxon>Streptophyta</taxon>
        <taxon>Embryophyta</taxon>
        <taxon>Tracheophyta</taxon>
        <taxon>Spermatophyta</taxon>
        <taxon>Magnoliopsida</taxon>
        <taxon>eudicotyledons</taxon>
        <taxon>Gunneridae</taxon>
        <taxon>Pentapetalae</taxon>
        <taxon>rosids</taxon>
        <taxon>fabids</taxon>
        <taxon>Malpighiales</taxon>
        <taxon>Linaceae</taxon>
        <taxon>Linum</taxon>
    </lineage>
</organism>
<keyword evidence="1" id="KW-0472">Membrane</keyword>
<keyword evidence="1" id="KW-0812">Transmembrane</keyword>
<sequence>MIKPSSSWIPNLYYPSSTISSMSNLVLIADVVGVVTICILSDVHRTTYIYVQLDALMKKRASQTLDPLGCCSNDARYFYYMSQAPKYAFIFTSFSTDPALSKYLTILFSSGTAMRSWISI</sequence>
<dbReference type="AlphaFoldDB" id="A0AAV2FCU5"/>
<gene>
    <name evidence="2" type="ORF">LTRI10_LOCUS36232</name>
</gene>
<proteinExistence type="predicted"/>
<dbReference type="EMBL" id="OZ034819">
    <property type="protein sequence ID" value="CAL1395829.1"/>
    <property type="molecule type" value="Genomic_DNA"/>
</dbReference>
<reference evidence="2 3" key="1">
    <citation type="submission" date="2024-04" db="EMBL/GenBank/DDBJ databases">
        <authorList>
            <person name="Fracassetti M."/>
        </authorList>
    </citation>
    <scope>NUCLEOTIDE SEQUENCE [LARGE SCALE GENOMIC DNA]</scope>
</reference>
<dbReference type="Proteomes" id="UP001497516">
    <property type="component" value="Chromosome 6"/>
</dbReference>
<feature type="transmembrane region" description="Helical" evidence="1">
    <location>
        <begin position="20"/>
        <end position="40"/>
    </location>
</feature>
<keyword evidence="3" id="KW-1185">Reference proteome</keyword>